<evidence type="ECO:0000313" key="2">
    <source>
        <dbReference type="Proteomes" id="UP000234585"/>
    </source>
</evidence>
<dbReference type="EMBL" id="KZ559131">
    <property type="protein sequence ID" value="PLB39119.1"/>
    <property type="molecule type" value="Genomic_DNA"/>
</dbReference>
<dbReference type="AlphaFoldDB" id="A0A2I2FEW2"/>
<keyword evidence="2" id="KW-1185">Reference proteome</keyword>
<protein>
    <submittedName>
        <fullName evidence="1">Uncharacterized protein</fullName>
    </submittedName>
</protein>
<dbReference type="GeneID" id="36525512"/>
<sequence length="107" mass="12340">MVANNIAELWRQNPLTLSIELTAVGKQRMPQATHMVTAPSRTLRLRPRHRPIDLLSQPLPRHFPLTNLSSPLYLHFFRARSLSLSFFYSSCSFCFHGPSVIFPFFRG</sequence>
<dbReference type="RefSeq" id="XP_024673131.1">
    <property type="nucleotide sequence ID" value="XM_024818352.1"/>
</dbReference>
<name>A0A2I2FEW2_ASPCN</name>
<evidence type="ECO:0000313" key="1">
    <source>
        <dbReference type="EMBL" id="PLB39119.1"/>
    </source>
</evidence>
<organism evidence="1 2">
    <name type="scientific">Aspergillus candidus</name>
    <dbReference type="NCBI Taxonomy" id="41067"/>
    <lineage>
        <taxon>Eukaryota</taxon>
        <taxon>Fungi</taxon>
        <taxon>Dikarya</taxon>
        <taxon>Ascomycota</taxon>
        <taxon>Pezizomycotina</taxon>
        <taxon>Eurotiomycetes</taxon>
        <taxon>Eurotiomycetidae</taxon>
        <taxon>Eurotiales</taxon>
        <taxon>Aspergillaceae</taxon>
        <taxon>Aspergillus</taxon>
        <taxon>Aspergillus subgen. Circumdati</taxon>
    </lineage>
</organism>
<gene>
    <name evidence="1" type="ORF">BDW47DRAFT_16561</name>
</gene>
<accession>A0A2I2FEW2</accession>
<reference evidence="1 2" key="1">
    <citation type="submission" date="2017-12" db="EMBL/GenBank/DDBJ databases">
        <authorList>
            <consortium name="DOE Joint Genome Institute"/>
            <person name="Haridas S."/>
            <person name="Kjaerbolling I."/>
            <person name="Vesth T.C."/>
            <person name="Frisvad J.C."/>
            <person name="Nybo J.L."/>
            <person name="Theobald S."/>
            <person name="Kuo A."/>
            <person name="Bowyer P."/>
            <person name="Matsuda Y."/>
            <person name="Mondo S."/>
            <person name="Lyhne E.K."/>
            <person name="Kogle M.E."/>
            <person name="Clum A."/>
            <person name="Lipzen A."/>
            <person name="Salamov A."/>
            <person name="Ngan C.Y."/>
            <person name="Daum C."/>
            <person name="Chiniquy J."/>
            <person name="Barry K."/>
            <person name="LaButti K."/>
            <person name="Simmons B.A."/>
            <person name="Magnuson J.K."/>
            <person name="Mortensen U.H."/>
            <person name="Larsen T.O."/>
            <person name="Grigoriev I.V."/>
            <person name="Baker S.E."/>
            <person name="Andersen M.R."/>
            <person name="Nordberg H.P."/>
            <person name="Cantor M.N."/>
            <person name="Hua S.X."/>
        </authorList>
    </citation>
    <scope>NUCLEOTIDE SEQUENCE [LARGE SCALE GENOMIC DNA]</scope>
    <source>
        <strain evidence="1 2">CBS 102.13</strain>
    </source>
</reference>
<dbReference type="Proteomes" id="UP000234585">
    <property type="component" value="Unassembled WGS sequence"/>
</dbReference>
<proteinExistence type="predicted"/>